<feature type="region of interest" description="Disordered" evidence="1">
    <location>
        <begin position="797"/>
        <end position="960"/>
    </location>
</feature>
<dbReference type="Proteomes" id="UP000663873">
    <property type="component" value="Unassembled WGS sequence"/>
</dbReference>
<dbReference type="Proteomes" id="UP000663851">
    <property type="component" value="Unassembled WGS sequence"/>
</dbReference>
<gene>
    <name evidence="7" type="ORF">HFQ381_LOCUS12342</name>
    <name evidence="8" type="ORF">QYT958_LOCUS3388</name>
    <name evidence="6" type="ORF">UJA718_LOCUS7502</name>
</gene>
<feature type="transmembrane region" description="Helical" evidence="2">
    <location>
        <begin position="479"/>
        <end position="497"/>
    </location>
</feature>
<feature type="transmembrane region" description="Helical" evidence="2">
    <location>
        <begin position="142"/>
        <end position="161"/>
    </location>
</feature>
<evidence type="ECO:0000313" key="7">
    <source>
        <dbReference type="EMBL" id="CAF4281944.1"/>
    </source>
</evidence>
<evidence type="ECO:0000313" key="6">
    <source>
        <dbReference type="EMBL" id="CAF4217089.1"/>
    </source>
</evidence>
<protein>
    <recommendedName>
        <fullName evidence="11">Heparan-alpha-glucosaminide N-acetyltransferase</fullName>
    </recommendedName>
</protein>
<comment type="caution">
    <text evidence="7">The sequence shown here is derived from an EMBL/GenBank/DDBJ whole genome shotgun (WGS) entry which is preliminary data.</text>
</comment>
<evidence type="ECO:0000256" key="1">
    <source>
        <dbReference type="SAM" id="MobiDB-lite"/>
    </source>
</evidence>
<feature type="transmembrane region" description="Helical" evidence="2">
    <location>
        <begin position="316"/>
        <end position="334"/>
    </location>
</feature>
<feature type="transmembrane region" description="Helical" evidence="2">
    <location>
        <begin position="283"/>
        <end position="304"/>
    </location>
</feature>
<evidence type="ECO:0000313" key="8">
    <source>
        <dbReference type="EMBL" id="CAF4485235.1"/>
    </source>
</evidence>
<dbReference type="Pfam" id="PF10283">
    <property type="entry name" value="zf-CCHH"/>
    <property type="match status" value="2"/>
</dbReference>
<feature type="compositionally biased region" description="Polar residues" evidence="1">
    <location>
        <begin position="801"/>
        <end position="819"/>
    </location>
</feature>
<feature type="compositionally biased region" description="Basic and acidic residues" evidence="1">
    <location>
        <begin position="836"/>
        <end position="845"/>
    </location>
</feature>
<keyword evidence="2" id="KW-1133">Transmembrane helix</keyword>
<evidence type="ECO:0000313" key="9">
    <source>
        <dbReference type="Proteomes" id="UP000663851"/>
    </source>
</evidence>
<feature type="transmembrane region" description="Helical" evidence="2">
    <location>
        <begin position="340"/>
        <end position="363"/>
    </location>
</feature>
<feature type="domain" description="FHA" evidence="4">
    <location>
        <begin position="652"/>
        <end position="718"/>
    </location>
</feature>
<keyword evidence="3" id="KW-0732">Signal</keyword>
<feature type="transmembrane region" description="Helical" evidence="2">
    <location>
        <begin position="509"/>
        <end position="528"/>
    </location>
</feature>
<evidence type="ECO:0000259" key="5">
    <source>
        <dbReference type="Pfam" id="PF10283"/>
    </source>
</evidence>
<dbReference type="InterPro" id="IPR000253">
    <property type="entry name" value="FHA_dom"/>
</dbReference>
<dbReference type="SUPFAM" id="SSF49879">
    <property type="entry name" value="SMAD/FHA domain"/>
    <property type="match status" value="1"/>
</dbReference>
<feature type="compositionally biased region" description="Basic and acidic residues" evidence="1">
    <location>
        <begin position="903"/>
        <end position="912"/>
    </location>
</feature>
<sequence>MMKSFYYLWIYLLTIEEFLQYGQAKLTNDRSIRQLSFDEAYITISNKNYSDPIIFTFNPVVCEKCMFEPLGDSIPNNENQTIIINTKYGYDFQLLAEPTNKTLRCQIKSYLFREHGSYLFEVIETLENQDSCSIEQTQDSSYYWLPIIIGMSIMFGFILLIEIWHRISRSRIVARYLPNAVQQGLINEDFLTSLSNSSATIANDPNDDIIRTLTAARELPLVGSTKLSNSSIRIKKILPKRLRSLDTFRGFSLMVMIFVNYGGGGYRFFKHSIWNGLTVADLVFPWFTWIMGVSIVFSHLSLRAKNLRKRAIFLKICRRTITLFALGLILQGGYSRWVNIRIFGVLQRLAACYFFAATLVLIFDDNEDEPYSSQWPIGNDVRQALRIELSSTLFHFWPQWLFILLITLAWTLITFILKFDDCPRGYLGPGGKHEYGKYQNCTGGAAGYIDRLILRNSHMDGHPTCADIYDTKVPYDPEGLLGILTGILLCYLGVQAGHSFAHSTRIRRVCAHWLTFGFVCGSIGLLLSKGGNSDSWIPINKNLWSLSFVLILAGLAFLILTIFYLLIDVCKWFTGEPFLWLGMNSIVIYVGHEVCSKSFPIQFQVEEATHAQLLAMHLYGVLFWTIVAGLMYQLTPISEGNRITIKINEKLIIGRGSSLGCNDKKISRHHAELLLKDDETLWIKPVHTNPVFYRALNGKTVHLTKDIEQELKDGDQIGLLPTSFFFRINFSNDVNNNNDELSSSSGQQSTNTLHGVKSSDVEPKPSIQDSDSSCLKSIKDQDESELLDSNKKPRKLPAWISASTSSSPVTKTTIRPSSTHQHDSSSGDRPIVKRQLSSEEDKKTSIDGTPNISEPDKSSSAKSFDSDSKDGFDSISPKKIKSNDKRRPVCSFGATCYRKNPTHRSEQSHPGDSDYDDEEKTNNNNDKDNDNDDDDNDKPLCQYAKSCYRQNPQHKRDYRH</sequence>
<dbReference type="InterPro" id="IPR019406">
    <property type="entry name" value="APLF_PBZ"/>
</dbReference>
<dbReference type="PANTHER" id="PTHR31061:SF24">
    <property type="entry name" value="LD22376P"/>
    <property type="match status" value="1"/>
</dbReference>
<evidence type="ECO:0008006" key="11">
    <source>
        <dbReference type="Google" id="ProtNLM"/>
    </source>
</evidence>
<feature type="chain" id="PRO_5036416228" description="Heparan-alpha-glucosaminide N-acetyltransferase" evidence="3">
    <location>
        <begin position="25"/>
        <end position="960"/>
    </location>
</feature>
<evidence type="ECO:0000259" key="4">
    <source>
        <dbReference type="Pfam" id="PF00498"/>
    </source>
</evidence>
<evidence type="ECO:0000256" key="2">
    <source>
        <dbReference type="SAM" id="Phobius"/>
    </source>
</evidence>
<keyword evidence="2" id="KW-0472">Membrane</keyword>
<name>A0A820GRG2_9BILA</name>
<keyword evidence="2" id="KW-0812">Transmembrane</keyword>
<feature type="domain" description="PBZ-type" evidence="5">
    <location>
        <begin position="887"/>
        <end position="912"/>
    </location>
</feature>
<accession>A0A820GRG2</accession>
<dbReference type="Gene3D" id="2.60.200.20">
    <property type="match status" value="1"/>
</dbReference>
<dbReference type="PANTHER" id="PTHR31061">
    <property type="entry name" value="LD22376P"/>
    <property type="match status" value="1"/>
</dbReference>
<evidence type="ECO:0000313" key="10">
    <source>
        <dbReference type="Proteomes" id="UP000663873"/>
    </source>
</evidence>
<organism evidence="7 9">
    <name type="scientific">Rotaria socialis</name>
    <dbReference type="NCBI Taxonomy" id="392032"/>
    <lineage>
        <taxon>Eukaryota</taxon>
        <taxon>Metazoa</taxon>
        <taxon>Spiralia</taxon>
        <taxon>Gnathifera</taxon>
        <taxon>Rotifera</taxon>
        <taxon>Eurotatoria</taxon>
        <taxon>Bdelloidea</taxon>
        <taxon>Philodinida</taxon>
        <taxon>Philodinidae</taxon>
        <taxon>Rotaria</taxon>
    </lineage>
</organism>
<feature type="region of interest" description="Disordered" evidence="1">
    <location>
        <begin position="738"/>
        <end position="775"/>
    </location>
</feature>
<dbReference type="EMBL" id="CAJOBO010000740">
    <property type="protein sequence ID" value="CAF4281944.1"/>
    <property type="molecule type" value="Genomic_DNA"/>
</dbReference>
<feature type="transmembrane region" description="Helical" evidence="2">
    <location>
        <begin position="611"/>
        <end position="632"/>
    </location>
</feature>
<reference evidence="7" key="1">
    <citation type="submission" date="2021-02" db="EMBL/GenBank/DDBJ databases">
        <authorList>
            <person name="Nowell W R."/>
        </authorList>
    </citation>
    <scope>NUCLEOTIDE SEQUENCE</scope>
</reference>
<proteinExistence type="predicted"/>
<dbReference type="EMBL" id="CAJOBR010000238">
    <property type="protein sequence ID" value="CAF4485235.1"/>
    <property type="molecule type" value="Genomic_DNA"/>
</dbReference>
<dbReference type="AlphaFoldDB" id="A0A820GRG2"/>
<feature type="transmembrane region" description="Helical" evidence="2">
    <location>
        <begin position="396"/>
        <end position="417"/>
    </location>
</feature>
<dbReference type="Pfam" id="PF00498">
    <property type="entry name" value="FHA"/>
    <property type="match status" value="1"/>
</dbReference>
<dbReference type="Proteomes" id="UP000663848">
    <property type="component" value="Unassembled WGS sequence"/>
</dbReference>
<feature type="domain" description="PBZ-type" evidence="5">
    <location>
        <begin position="938"/>
        <end position="960"/>
    </location>
</feature>
<feature type="compositionally biased region" description="Basic and acidic residues" evidence="1">
    <location>
        <begin position="854"/>
        <end position="872"/>
    </location>
</feature>
<feature type="signal peptide" evidence="3">
    <location>
        <begin position="1"/>
        <end position="24"/>
    </location>
</feature>
<feature type="transmembrane region" description="Helical" evidence="2">
    <location>
        <begin position="245"/>
        <end position="263"/>
    </location>
</feature>
<feature type="transmembrane region" description="Helical" evidence="2">
    <location>
        <begin position="543"/>
        <end position="566"/>
    </location>
</feature>
<keyword evidence="10" id="KW-1185">Reference proteome</keyword>
<evidence type="ECO:0000256" key="3">
    <source>
        <dbReference type="SAM" id="SignalP"/>
    </source>
</evidence>
<dbReference type="InterPro" id="IPR008984">
    <property type="entry name" value="SMAD_FHA_dom_sf"/>
</dbReference>
<dbReference type="EMBL" id="CAJOBP010000757">
    <property type="protein sequence ID" value="CAF4217089.1"/>
    <property type="molecule type" value="Genomic_DNA"/>
</dbReference>